<evidence type="ECO:0000313" key="5">
    <source>
        <dbReference type="EMBL" id="JAV07970.1"/>
    </source>
</evidence>
<keyword evidence="3" id="KW-0732">Signal</keyword>
<feature type="signal peptide" evidence="3">
    <location>
        <begin position="1"/>
        <end position="17"/>
    </location>
</feature>
<dbReference type="InterPro" id="IPR029277">
    <property type="entry name" value="SVWC_dom"/>
</dbReference>
<dbReference type="EMBL" id="GFDF01006114">
    <property type="protein sequence ID" value="JAV07970.1"/>
    <property type="molecule type" value="Transcribed_RNA"/>
</dbReference>
<organism evidence="5">
    <name type="scientific">Nyssomyia neivai</name>
    <dbReference type="NCBI Taxonomy" id="330878"/>
    <lineage>
        <taxon>Eukaryota</taxon>
        <taxon>Metazoa</taxon>
        <taxon>Ecdysozoa</taxon>
        <taxon>Arthropoda</taxon>
        <taxon>Hexapoda</taxon>
        <taxon>Insecta</taxon>
        <taxon>Pterygota</taxon>
        <taxon>Neoptera</taxon>
        <taxon>Endopterygota</taxon>
        <taxon>Diptera</taxon>
        <taxon>Nematocera</taxon>
        <taxon>Psychodoidea</taxon>
        <taxon>Psychodidae</taxon>
        <taxon>Nyssomyia</taxon>
    </lineage>
</organism>
<comment type="subcellular location">
    <subcellularLocation>
        <location evidence="1">Secreted</location>
    </subcellularLocation>
</comment>
<proteinExistence type="predicted"/>
<evidence type="ECO:0000259" key="4">
    <source>
        <dbReference type="Pfam" id="PF15430"/>
    </source>
</evidence>
<accession>A0A1L8DNQ0</accession>
<evidence type="ECO:0000256" key="1">
    <source>
        <dbReference type="ARBA" id="ARBA00004613"/>
    </source>
</evidence>
<evidence type="ECO:0000256" key="2">
    <source>
        <dbReference type="ARBA" id="ARBA00022525"/>
    </source>
</evidence>
<dbReference type="AlphaFoldDB" id="A0A1L8DNQ0"/>
<reference evidence="5" key="1">
    <citation type="submission" date="2016-12" db="EMBL/GenBank/DDBJ databases">
        <title>An insight into the sialome and mialome of the sand fly, Nyssomyia neivai.</title>
        <authorList>
            <person name="Sebastian V."/>
            <person name="Goulart T.M."/>
            <person name="Oliveira W."/>
            <person name="Calvo E."/>
            <person name="Oliveira L.F."/>
            <person name="Pinto M.C."/>
            <person name="Rosselino A.M."/>
            <person name="Ribeiro J.M."/>
        </authorList>
    </citation>
    <scope>NUCLEOTIDE SEQUENCE</scope>
</reference>
<feature type="domain" description="Single" evidence="4">
    <location>
        <begin position="53"/>
        <end position="115"/>
    </location>
</feature>
<name>A0A1L8DNQ0_9DIPT</name>
<sequence length="116" mass="13397">MLKLLPGIYFLVGLVFAQDITFRDSEEITDVFTSSRISGTNESSRGYENCRLVDKIFKHGDEWTDPRGCVVYFCYDGMFLDVDFCADLEMNKPNCYIVPLRPNYDFPYCCPKVVCD</sequence>
<feature type="chain" id="PRO_5012815157" evidence="3">
    <location>
        <begin position="18"/>
        <end position="116"/>
    </location>
</feature>
<dbReference type="Pfam" id="PF15430">
    <property type="entry name" value="SVWC"/>
    <property type="match status" value="1"/>
</dbReference>
<protein>
    <submittedName>
        <fullName evidence="5">Putative secreted protein</fullName>
    </submittedName>
</protein>
<keyword evidence="2" id="KW-0964">Secreted</keyword>
<dbReference type="GO" id="GO:0005576">
    <property type="term" value="C:extracellular region"/>
    <property type="evidence" value="ECO:0007669"/>
    <property type="project" value="UniProtKB-SubCell"/>
</dbReference>
<evidence type="ECO:0000256" key="3">
    <source>
        <dbReference type="SAM" id="SignalP"/>
    </source>
</evidence>